<dbReference type="PRINTS" id="PR00035">
    <property type="entry name" value="HTHGNTR"/>
</dbReference>
<name>A0ABX7S592_9BACT</name>
<dbReference type="SMART" id="SM00345">
    <property type="entry name" value="HTH_GNTR"/>
    <property type="match status" value="1"/>
</dbReference>
<dbReference type="Gene3D" id="3.40.50.2300">
    <property type="match status" value="2"/>
</dbReference>
<dbReference type="PANTHER" id="PTHR30146:SF109">
    <property type="entry name" value="HTH-TYPE TRANSCRIPTIONAL REGULATOR GALS"/>
    <property type="match status" value="1"/>
</dbReference>
<dbReference type="InterPro" id="IPR046335">
    <property type="entry name" value="LacI/GalR-like_sensor"/>
</dbReference>
<dbReference type="RefSeq" id="WP_207566413.1">
    <property type="nucleotide sequence ID" value="NZ_CP071446.1"/>
</dbReference>
<dbReference type="InterPro" id="IPR000524">
    <property type="entry name" value="Tscrpt_reg_HTH_GntR"/>
</dbReference>
<dbReference type="InterPro" id="IPR036390">
    <property type="entry name" value="WH_DNA-bd_sf"/>
</dbReference>
<accession>A0ABX7S592</accession>
<gene>
    <name evidence="5" type="ORF">JYK00_08160</name>
</gene>
<dbReference type="SUPFAM" id="SSF53822">
    <property type="entry name" value="Periplasmic binding protein-like I"/>
    <property type="match status" value="1"/>
</dbReference>
<dbReference type="CDD" id="cd07377">
    <property type="entry name" value="WHTH_GntR"/>
    <property type="match status" value="1"/>
</dbReference>
<organism evidence="5 6">
    <name type="scientific">Thermosipho ferrireducens</name>
    <dbReference type="NCBI Taxonomy" id="2571116"/>
    <lineage>
        <taxon>Bacteria</taxon>
        <taxon>Thermotogati</taxon>
        <taxon>Thermotogota</taxon>
        <taxon>Thermotogae</taxon>
        <taxon>Thermotogales</taxon>
        <taxon>Fervidobacteriaceae</taxon>
        <taxon>Thermosipho</taxon>
    </lineage>
</organism>
<keyword evidence="6" id="KW-1185">Reference proteome</keyword>
<evidence type="ECO:0000313" key="5">
    <source>
        <dbReference type="EMBL" id="QTA37689.1"/>
    </source>
</evidence>
<dbReference type="Proteomes" id="UP000671862">
    <property type="component" value="Chromosome"/>
</dbReference>
<evidence type="ECO:0000256" key="2">
    <source>
        <dbReference type="ARBA" id="ARBA00023125"/>
    </source>
</evidence>
<protein>
    <submittedName>
        <fullName evidence="5">GntR family transcriptional regulator</fullName>
    </submittedName>
</protein>
<dbReference type="Gene3D" id="1.10.10.10">
    <property type="entry name" value="Winged helix-like DNA-binding domain superfamily/Winged helix DNA-binding domain"/>
    <property type="match status" value="1"/>
</dbReference>
<dbReference type="Pfam" id="PF13377">
    <property type="entry name" value="Peripla_BP_3"/>
    <property type="match status" value="1"/>
</dbReference>
<evidence type="ECO:0000259" key="4">
    <source>
        <dbReference type="PROSITE" id="PS50949"/>
    </source>
</evidence>
<dbReference type="InterPro" id="IPR028082">
    <property type="entry name" value="Peripla_BP_I"/>
</dbReference>
<dbReference type="InterPro" id="IPR036388">
    <property type="entry name" value="WH-like_DNA-bd_sf"/>
</dbReference>
<dbReference type="PROSITE" id="PS50949">
    <property type="entry name" value="HTH_GNTR"/>
    <property type="match status" value="1"/>
</dbReference>
<evidence type="ECO:0000313" key="6">
    <source>
        <dbReference type="Proteomes" id="UP000671862"/>
    </source>
</evidence>
<evidence type="ECO:0000256" key="1">
    <source>
        <dbReference type="ARBA" id="ARBA00023015"/>
    </source>
</evidence>
<dbReference type="Pfam" id="PF00392">
    <property type="entry name" value="GntR"/>
    <property type="match status" value="1"/>
</dbReference>
<reference evidence="5 6" key="1">
    <citation type="submission" date="2021-03" db="EMBL/GenBank/DDBJ databases">
        <title>Thermosipho ferrireducens sp.nov., an anaerobic thermophilic iron-reducing bacterium isolated from a deep-sea hydrothermal sulfide deposits.</title>
        <authorList>
            <person name="Zeng X."/>
            <person name="Chen Y."/>
            <person name="Shao Z."/>
        </authorList>
    </citation>
    <scope>NUCLEOTIDE SEQUENCE [LARGE SCALE GENOMIC DNA]</scope>
    <source>
        <strain evidence="5 6">JL129W03</strain>
    </source>
</reference>
<keyword evidence="1" id="KW-0805">Transcription regulation</keyword>
<dbReference type="CDD" id="cd06267">
    <property type="entry name" value="PBP1_LacI_sugar_binding-like"/>
    <property type="match status" value="1"/>
</dbReference>
<feature type="domain" description="HTH gntR-type" evidence="4">
    <location>
        <begin position="2"/>
        <end position="70"/>
    </location>
</feature>
<keyword evidence="3" id="KW-0804">Transcription</keyword>
<proteinExistence type="predicted"/>
<dbReference type="PANTHER" id="PTHR30146">
    <property type="entry name" value="LACI-RELATED TRANSCRIPTIONAL REPRESSOR"/>
    <property type="match status" value="1"/>
</dbReference>
<sequence>MIPLYMKIANYLENMILKGKYSPGDKIPSENELAEQFQTTRTTVRKALSELEKKGIITKVSGIGTFVTEINIVSRKKIGIIVQNTQIIYGIIKFCSKIGSKCFVVERISDLEAEKNAIKELLSMGVDGIIMEPTVMSMANDILKSLLKDNFPVVFVDRNVDIGFSIPVVVNDNYHGGKVLGEHMRKNHKTKKALYVISEDLAISSVNERYKGISDGLKFSPQVVKVQKIDGDYSMLIPLSKKVDTIFFCNDMMAVRGITTLLNAKIRIPDDVKVVGYDNDYVSKVLSPKLTTVEQDLSLIGETAASIMVRLIKKEEFEFENKIHSKLVVRDSCGCGKCDRGGVKR</sequence>
<keyword evidence="2" id="KW-0238">DNA-binding</keyword>
<dbReference type="EMBL" id="CP071446">
    <property type="protein sequence ID" value="QTA37689.1"/>
    <property type="molecule type" value="Genomic_DNA"/>
</dbReference>
<evidence type="ECO:0000256" key="3">
    <source>
        <dbReference type="ARBA" id="ARBA00023163"/>
    </source>
</evidence>
<dbReference type="SUPFAM" id="SSF46785">
    <property type="entry name" value="Winged helix' DNA-binding domain"/>
    <property type="match status" value="1"/>
</dbReference>